<dbReference type="GO" id="GO:0016020">
    <property type="term" value="C:membrane"/>
    <property type="evidence" value="ECO:0007669"/>
    <property type="project" value="UniProtKB-SubCell"/>
</dbReference>
<dbReference type="Proteomes" id="UP000714275">
    <property type="component" value="Unassembled WGS sequence"/>
</dbReference>
<dbReference type="Pfam" id="PF01040">
    <property type="entry name" value="UbiA"/>
    <property type="match status" value="1"/>
</dbReference>
<protein>
    <submittedName>
        <fullName evidence="6">Uncharacterized protein</fullName>
    </submittedName>
</protein>
<feature type="transmembrane region" description="Helical" evidence="5">
    <location>
        <begin position="70"/>
        <end position="91"/>
    </location>
</feature>
<dbReference type="OrthoDB" id="2637020at2759"/>
<dbReference type="InterPro" id="IPR000537">
    <property type="entry name" value="UbiA_prenyltransferase"/>
</dbReference>
<dbReference type="AlphaFoldDB" id="A0A9P7A0H8"/>
<feature type="transmembrane region" description="Helical" evidence="5">
    <location>
        <begin position="249"/>
        <end position="280"/>
    </location>
</feature>
<keyword evidence="3 5" id="KW-1133">Transmembrane helix</keyword>
<reference evidence="6" key="1">
    <citation type="journal article" date="2020" name="New Phytol.">
        <title>Comparative genomics reveals dynamic genome evolution in host specialist ectomycorrhizal fungi.</title>
        <authorList>
            <person name="Lofgren L.A."/>
            <person name="Nguyen N.H."/>
            <person name="Vilgalys R."/>
            <person name="Ruytinx J."/>
            <person name="Liao H.L."/>
            <person name="Branco S."/>
            <person name="Kuo A."/>
            <person name="LaButti K."/>
            <person name="Lipzen A."/>
            <person name="Andreopoulos W."/>
            <person name="Pangilinan J."/>
            <person name="Riley R."/>
            <person name="Hundley H."/>
            <person name="Na H."/>
            <person name="Barry K."/>
            <person name="Grigoriev I.V."/>
            <person name="Stajich J.E."/>
            <person name="Kennedy P.G."/>
        </authorList>
    </citation>
    <scope>NUCLEOTIDE SEQUENCE</scope>
    <source>
        <strain evidence="6">DOB743</strain>
    </source>
</reference>
<sequence length="316" mass="34420">MATPTVSSFVGTVIIHPIVVAINNLVLASLMSYITVCVTCDILAVGVDHYKDQEVTISACGAAVVKRFASLFYLARMFLVLNASLLVLALCQSSPKMIIVTAVFTTPAFLSPLDSRRIGAVLQRFIPAKHGQEVVDSSSISGAPFIIKRVPGMKAIFNGILRGYVLSYPDGLSVNSSCGILFVPHSALQASWKSDFKALPWTIIQIIIWSTVNRIGHSIMTDVRDFDEDEKAGVPTIPVLLGSPLKTRIVLTIIQAAVMIAFVGNTYILGSFVIALVWILGKDSPKVYLFRPQPSLTVNIHCYVRRHKKLVSLDCC</sequence>
<keyword evidence="7" id="KW-1185">Reference proteome</keyword>
<organism evidence="6 7">
    <name type="scientific">Suillus placidus</name>
    <dbReference type="NCBI Taxonomy" id="48579"/>
    <lineage>
        <taxon>Eukaryota</taxon>
        <taxon>Fungi</taxon>
        <taxon>Dikarya</taxon>
        <taxon>Basidiomycota</taxon>
        <taxon>Agaricomycotina</taxon>
        <taxon>Agaricomycetes</taxon>
        <taxon>Agaricomycetidae</taxon>
        <taxon>Boletales</taxon>
        <taxon>Suillineae</taxon>
        <taxon>Suillaceae</taxon>
        <taxon>Suillus</taxon>
    </lineage>
</organism>
<evidence type="ECO:0000256" key="2">
    <source>
        <dbReference type="ARBA" id="ARBA00022692"/>
    </source>
</evidence>
<proteinExistence type="predicted"/>
<accession>A0A9P7A0H8</accession>
<evidence type="ECO:0000256" key="3">
    <source>
        <dbReference type="ARBA" id="ARBA00022989"/>
    </source>
</evidence>
<comment type="subcellular location">
    <subcellularLocation>
        <location evidence="1">Membrane</location>
        <topology evidence="1">Multi-pass membrane protein</topology>
    </subcellularLocation>
</comment>
<feature type="transmembrane region" description="Helical" evidence="5">
    <location>
        <begin position="6"/>
        <end position="26"/>
    </location>
</feature>
<evidence type="ECO:0000313" key="6">
    <source>
        <dbReference type="EMBL" id="KAG1779510.1"/>
    </source>
</evidence>
<dbReference type="GO" id="GO:0016765">
    <property type="term" value="F:transferase activity, transferring alkyl or aryl (other than methyl) groups"/>
    <property type="evidence" value="ECO:0007669"/>
    <property type="project" value="InterPro"/>
</dbReference>
<evidence type="ECO:0000256" key="5">
    <source>
        <dbReference type="SAM" id="Phobius"/>
    </source>
</evidence>
<evidence type="ECO:0000313" key="7">
    <source>
        <dbReference type="Proteomes" id="UP000714275"/>
    </source>
</evidence>
<comment type="caution">
    <text evidence="6">The sequence shown here is derived from an EMBL/GenBank/DDBJ whole genome shotgun (WGS) entry which is preliminary data.</text>
</comment>
<name>A0A9P7A0H8_9AGAM</name>
<evidence type="ECO:0000256" key="1">
    <source>
        <dbReference type="ARBA" id="ARBA00004141"/>
    </source>
</evidence>
<keyword evidence="4 5" id="KW-0472">Membrane</keyword>
<keyword evidence="2 5" id="KW-0812">Transmembrane</keyword>
<evidence type="ECO:0000256" key="4">
    <source>
        <dbReference type="ARBA" id="ARBA00023136"/>
    </source>
</evidence>
<gene>
    <name evidence="6" type="ORF">EV702DRAFT_1267298</name>
</gene>
<dbReference type="EMBL" id="JABBWD010000012">
    <property type="protein sequence ID" value="KAG1779510.1"/>
    <property type="molecule type" value="Genomic_DNA"/>
</dbReference>